<evidence type="ECO:0000256" key="2">
    <source>
        <dbReference type="ARBA" id="ARBA00022649"/>
    </source>
</evidence>
<reference evidence="11" key="1">
    <citation type="submission" date="2020-01" db="EMBL/GenBank/DDBJ databases">
        <authorList>
            <person name="Meier V. D."/>
            <person name="Meier V D."/>
        </authorList>
    </citation>
    <scope>NUCLEOTIDE SEQUENCE</scope>
    <source>
        <strain evidence="11">HLG_WM_MAG_01</strain>
    </source>
</reference>
<accession>A0A6S6S7Z1</accession>
<organism evidence="11">
    <name type="scientific">uncultured Sulfurovum sp</name>
    <dbReference type="NCBI Taxonomy" id="269237"/>
    <lineage>
        <taxon>Bacteria</taxon>
        <taxon>Pseudomonadati</taxon>
        <taxon>Campylobacterota</taxon>
        <taxon>Epsilonproteobacteria</taxon>
        <taxon>Campylobacterales</taxon>
        <taxon>Sulfurovaceae</taxon>
        <taxon>Sulfurovum</taxon>
        <taxon>environmental samples</taxon>
    </lineage>
</organism>
<evidence type="ECO:0000259" key="10">
    <source>
        <dbReference type="Pfam" id="PF01909"/>
    </source>
</evidence>
<protein>
    <submittedName>
        <fullName evidence="11">Nucleotidyltransferase</fullName>
    </submittedName>
</protein>
<evidence type="ECO:0000256" key="4">
    <source>
        <dbReference type="ARBA" id="ARBA00022695"/>
    </source>
</evidence>
<keyword evidence="6" id="KW-0547">Nucleotide-binding</keyword>
<comment type="cofactor">
    <cofactor evidence="1">
        <name>Mg(2+)</name>
        <dbReference type="ChEBI" id="CHEBI:18420"/>
    </cofactor>
</comment>
<dbReference type="InterPro" id="IPR052038">
    <property type="entry name" value="Type-VII_TA_antitoxin"/>
</dbReference>
<keyword evidence="3 11" id="KW-0808">Transferase</keyword>
<dbReference type="PANTHER" id="PTHR33571">
    <property type="entry name" value="SSL8005 PROTEIN"/>
    <property type="match status" value="1"/>
</dbReference>
<comment type="similarity">
    <text evidence="9">Belongs to the MntA antitoxin family.</text>
</comment>
<keyword evidence="5" id="KW-0479">Metal-binding</keyword>
<evidence type="ECO:0000256" key="1">
    <source>
        <dbReference type="ARBA" id="ARBA00001946"/>
    </source>
</evidence>
<gene>
    <name evidence="11" type="ORF">HELGO_WM2890</name>
</gene>
<dbReference type="AlphaFoldDB" id="A0A6S6S7Z1"/>
<evidence type="ECO:0000256" key="9">
    <source>
        <dbReference type="ARBA" id="ARBA00038276"/>
    </source>
</evidence>
<name>A0A6S6S7Z1_9BACT</name>
<dbReference type="SUPFAM" id="SSF81301">
    <property type="entry name" value="Nucleotidyltransferase"/>
    <property type="match status" value="1"/>
</dbReference>
<proteinExistence type="inferred from homology"/>
<evidence type="ECO:0000256" key="6">
    <source>
        <dbReference type="ARBA" id="ARBA00022741"/>
    </source>
</evidence>
<evidence type="ECO:0000256" key="7">
    <source>
        <dbReference type="ARBA" id="ARBA00022840"/>
    </source>
</evidence>
<evidence type="ECO:0000256" key="3">
    <source>
        <dbReference type="ARBA" id="ARBA00022679"/>
    </source>
</evidence>
<dbReference type="CDD" id="cd05403">
    <property type="entry name" value="NT_KNTase_like"/>
    <property type="match status" value="1"/>
</dbReference>
<feature type="domain" description="Polymerase nucleotidyl transferase" evidence="10">
    <location>
        <begin position="12"/>
        <end position="89"/>
    </location>
</feature>
<dbReference type="Pfam" id="PF01909">
    <property type="entry name" value="NTP_transf_2"/>
    <property type="match status" value="1"/>
</dbReference>
<dbReference type="GO" id="GO:0005524">
    <property type="term" value="F:ATP binding"/>
    <property type="evidence" value="ECO:0007669"/>
    <property type="project" value="UniProtKB-KW"/>
</dbReference>
<dbReference type="GO" id="GO:0046872">
    <property type="term" value="F:metal ion binding"/>
    <property type="evidence" value="ECO:0007669"/>
    <property type="project" value="UniProtKB-KW"/>
</dbReference>
<evidence type="ECO:0000256" key="5">
    <source>
        <dbReference type="ARBA" id="ARBA00022723"/>
    </source>
</evidence>
<keyword evidence="7" id="KW-0067">ATP-binding</keyword>
<dbReference type="Gene3D" id="3.30.460.10">
    <property type="entry name" value="Beta Polymerase, domain 2"/>
    <property type="match status" value="1"/>
</dbReference>
<keyword evidence="8" id="KW-0460">Magnesium</keyword>
<keyword evidence="2" id="KW-1277">Toxin-antitoxin system</keyword>
<dbReference type="GO" id="GO:0016779">
    <property type="term" value="F:nucleotidyltransferase activity"/>
    <property type="evidence" value="ECO:0007669"/>
    <property type="project" value="UniProtKB-KW"/>
</dbReference>
<sequence>MTKETILNYLTTHKQAFQKEYEVEKIGLFGSYARDEANVDSDIDIFVQMKPDLFKLVELKEQIEEDLEKRVDIIRDHKYIKPFLLKMIQKDIAYV</sequence>
<dbReference type="InterPro" id="IPR043519">
    <property type="entry name" value="NT_sf"/>
</dbReference>
<dbReference type="PANTHER" id="PTHR33571:SF14">
    <property type="entry name" value="PROTEIN ADENYLYLTRANSFERASE MJ0435-RELATED"/>
    <property type="match status" value="1"/>
</dbReference>
<dbReference type="EMBL" id="CACVAS010000036">
    <property type="protein sequence ID" value="CAA6804501.1"/>
    <property type="molecule type" value="Genomic_DNA"/>
</dbReference>
<dbReference type="InterPro" id="IPR002934">
    <property type="entry name" value="Polymerase_NTP_transf_dom"/>
</dbReference>
<evidence type="ECO:0000313" key="11">
    <source>
        <dbReference type="EMBL" id="CAA6804501.1"/>
    </source>
</evidence>
<keyword evidence="4" id="KW-0548">Nucleotidyltransferase</keyword>
<evidence type="ECO:0000256" key="8">
    <source>
        <dbReference type="ARBA" id="ARBA00022842"/>
    </source>
</evidence>